<dbReference type="EMBL" id="DVNJ01000006">
    <property type="protein sequence ID" value="HIU62489.1"/>
    <property type="molecule type" value="Genomic_DNA"/>
</dbReference>
<proteinExistence type="predicted"/>
<sequence>MSWSKEEEIKLRRVVKDSGVKLLKENLVQGTWGNMAQRLDKEYMLVTPTGLDYEALTPEDMPVVSIADPKIWRDGKKPTSERKIHAYLMLNREEINATIHSHPYYGSIFASARKELPESAMTEEEKKLLGGSVRVGDYGLPGTKKLKEGTVKAMEGRNACFMANHGVFCAGRDMDEAFEIIRCLERVCKRYIEQLTLKATGEKEYSDKLLFDYFIAKCGK</sequence>
<dbReference type="GO" id="GO:0005829">
    <property type="term" value="C:cytosol"/>
    <property type="evidence" value="ECO:0007669"/>
    <property type="project" value="TreeGrafter"/>
</dbReference>
<reference evidence="4" key="1">
    <citation type="submission" date="2020-10" db="EMBL/GenBank/DDBJ databases">
        <authorList>
            <person name="Gilroy R."/>
        </authorList>
    </citation>
    <scope>NUCLEOTIDE SEQUENCE</scope>
    <source>
        <strain evidence="4">9366</strain>
    </source>
</reference>
<evidence type="ECO:0000256" key="2">
    <source>
        <dbReference type="ARBA" id="ARBA00023239"/>
    </source>
</evidence>
<organism evidence="4 5">
    <name type="scientific">Candidatus Caccalectryoclostridium excrementigallinarum</name>
    <dbReference type="NCBI Taxonomy" id="2840710"/>
    <lineage>
        <taxon>Bacteria</taxon>
        <taxon>Bacillati</taxon>
        <taxon>Bacillota</taxon>
        <taxon>Clostridia</taxon>
        <taxon>Christensenellales</taxon>
        <taxon>Christensenellaceae</taxon>
        <taxon>Christensenellaceae incertae sedis</taxon>
        <taxon>Candidatus Caccalectryoclostridium</taxon>
    </lineage>
</organism>
<dbReference type="PANTHER" id="PTHR22789:SF0">
    <property type="entry name" value="3-OXO-TETRONATE 4-PHOSPHATE DECARBOXYLASE-RELATED"/>
    <property type="match status" value="1"/>
</dbReference>
<evidence type="ECO:0000259" key="3">
    <source>
        <dbReference type="SMART" id="SM01007"/>
    </source>
</evidence>
<dbReference type="InterPro" id="IPR050197">
    <property type="entry name" value="Aldolase_class_II_sugar_metab"/>
</dbReference>
<accession>A0A9D1MM16</accession>
<keyword evidence="2" id="KW-0456">Lyase</keyword>
<dbReference type="PANTHER" id="PTHR22789">
    <property type="entry name" value="FUCULOSE PHOSPHATE ALDOLASE"/>
    <property type="match status" value="1"/>
</dbReference>
<keyword evidence="1" id="KW-0479">Metal-binding</keyword>
<dbReference type="GO" id="GO:0016832">
    <property type="term" value="F:aldehyde-lyase activity"/>
    <property type="evidence" value="ECO:0007669"/>
    <property type="project" value="TreeGrafter"/>
</dbReference>
<comment type="caution">
    <text evidence="4">The sequence shown here is derived from an EMBL/GenBank/DDBJ whole genome shotgun (WGS) entry which is preliminary data.</text>
</comment>
<dbReference type="AlphaFoldDB" id="A0A9D1MM16"/>
<dbReference type="Proteomes" id="UP000824145">
    <property type="component" value="Unassembled WGS sequence"/>
</dbReference>
<dbReference type="SUPFAM" id="SSF53639">
    <property type="entry name" value="AraD/HMP-PK domain-like"/>
    <property type="match status" value="1"/>
</dbReference>
<dbReference type="SMART" id="SM01007">
    <property type="entry name" value="Aldolase_II"/>
    <property type="match status" value="1"/>
</dbReference>
<evidence type="ECO:0000313" key="4">
    <source>
        <dbReference type="EMBL" id="HIU62489.1"/>
    </source>
</evidence>
<gene>
    <name evidence="4" type="ORF">IAB07_01800</name>
</gene>
<evidence type="ECO:0000313" key="5">
    <source>
        <dbReference type="Proteomes" id="UP000824145"/>
    </source>
</evidence>
<protein>
    <submittedName>
        <fullName evidence="4">Class II aldolase/adducin family protein</fullName>
    </submittedName>
</protein>
<feature type="domain" description="Class II aldolase/adducin N-terminal" evidence="3">
    <location>
        <begin position="13"/>
        <end position="192"/>
    </location>
</feature>
<dbReference type="InterPro" id="IPR036409">
    <property type="entry name" value="Aldolase_II/adducin_N_sf"/>
</dbReference>
<dbReference type="GO" id="GO:0046872">
    <property type="term" value="F:metal ion binding"/>
    <property type="evidence" value="ECO:0007669"/>
    <property type="project" value="UniProtKB-KW"/>
</dbReference>
<reference evidence="4" key="2">
    <citation type="journal article" date="2021" name="PeerJ">
        <title>Extensive microbial diversity within the chicken gut microbiome revealed by metagenomics and culture.</title>
        <authorList>
            <person name="Gilroy R."/>
            <person name="Ravi A."/>
            <person name="Getino M."/>
            <person name="Pursley I."/>
            <person name="Horton D.L."/>
            <person name="Alikhan N.F."/>
            <person name="Baker D."/>
            <person name="Gharbi K."/>
            <person name="Hall N."/>
            <person name="Watson M."/>
            <person name="Adriaenssens E.M."/>
            <person name="Foster-Nyarko E."/>
            <person name="Jarju S."/>
            <person name="Secka A."/>
            <person name="Antonio M."/>
            <person name="Oren A."/>
            <person name="Chaudhuri R.R."/>
            <person name="La Ragione R."/>
            <person name="Hildebrand F."/>
            <person name="Pallen M.J."/>
        </authorList>
    </citation>
    <scope>NUCLEOTIDE SEQUENCE</scope>
    <source>
        <strain evidence="4">9366</strain>
    </source>
</reference>
<evidence type="ECO:0000256" key="1">
    <source>
        <dbReference type="ARBA" id="ARBA00022723"/>
    </source>
</evidence>
<dbReference type="GO" id="GO:0019323">
    <property type="term" value="P:pentose catabolic process"/>
    <property type="evidence" value="ECO:0007669"/>
    <property type="project" value="TreeGrafter"/>
</dbReference>
<dbReference type="Gene3D" id="3.40.225.10">
    <property type="entry name" value="Class II aldolase/adducin N-terminal domain"/>
    <property type="match status" value="1"/>
</dbReference>
<dbReference type="Pfam" id="PF00596">
    <property type="entry name" value="Aldolase_II"/>
    <property type="match status" value="1"/>
</dbReference>
<dbReference type="InterPro" id="IPR001303">
    <property type="entry name" value="Aldolase_II/adducin_N"/>
</dbReference>
<name>A0A9D1MM16_9FIRM</name>